<evidence type="ECO:0000313" key="2">
    <source>
        <dbReference type="EMBL" id="KAG7662274.1"/>
    </source>
</evidence>
<dbReference type="Proteomes" id="UP000694255">
    <property type="component" value="Unassembled WGS sequence"/>
</dbReference>
<comment type="caution">
    <text evidence="2">The sequence shown here is derived from an EMBL/GenBank/DDBJ whole genome shotgun (WGS) entry which is preliminary data.</text>
</comment>
<accession>A0A8J5QHS2</accession>
<dbReference type="OrthoDB" id="4073963at2759"/>
<dbReference type="EMBL" id="JAGSYN010000181">
    <property type="protein sequence ID" value="KAG7662274.1"/>
    <property type="molecule type" value="Genomic_DNA"/>
</dbReference>
<evidence type="ECO:0000256" key="1">
    <source>
        <dbReference type="SAM" id="MobiDB-lite"/>
    </source>
</evidence>
<dbReference type="RefSeq" id="XP_049262507.1">
    <property type="nucleotide sequence ID" value="XM_049408098.1"/>
</dbReference>
<sequence>MLKSFINQDNSFLIESERAVTTTTTTTANNSNNNVLKRSSLSNVSTSIRLPSFGLRDEKKRNNFLKVCSWPFSKMESLPELPQQQQQQQPTNPPIIPPPPPNDEYISDSDNEDRDVTIRNKTIGMRRNNNNNHVQHSGNTPLVGINPSLENINHNSERFIKVFNRMTSRKPQENNNIISKKRVIVLTNIINSMGINSVLQQVCGGPLEKIISLPDGTIELYFIFPEHAKQFYTYGKATGLLMVNGQKLRVEWKDEGEGGYHPQLSKALLTDIISNGCRRCLILSKVVPGKRLRNGDKMFYPEADIHYSQDLDIEEVRSDFSEFGYILDIGSVISRKLCFSIFYDDIRSAIFAKLELETIGSELNLKYKSWSVWYGKDITDRPCFVL</sequence>
<dbReference type="AlphaFoldDB" id="A0A8J5QHS2"/>
<feature type="region of interest" description="Disordered" evidence="1">
    <location>
        <begin position="77"/>
        <end position="112"/>
    </location>
</feature>
<protein>
    <recommendedName>
        <fullName evidence="4">RRM domain-containing protein</fullName>
    </recommendedName>
</protein>
<evidence type="ECO:0008006" key="4">
    <source>
        <dbReference type="Google" id="ProtNLM"/>
    </source>
</evidence>
<gene>
    <name evidence="2" type="ORF">J8A68_004168</name>
</gene>
<dbReference type="GeneID" id="73470968"/>
<reference evidence="2 3" key="1">
    <citation type="journal article" date="2021" name="DNA Res.">
        <title>Genome analysis of Candida subhashii reveals its hybrid nature and dual mitochondrial genome conformations.</title>
        <authorList>
            <person name="Mixao V."/>
            <person name="Hegedusova E."/>
            <person name="Saus E."/>
            <person name="Pryszcz L.P."/>
            <person name="Cillingova A."/>
            <person name="Nosek J."/>
            <person name="Gabaldon T."/>
        </authorList>
    </citation>
    <scope>NUCLEOTIDE SEQUENCE [LARGE SCALE GENOMIC DNA]</scope>
    <source>
        <strain evidence="2 3">CBS 10753</strain>
    </source>
</reference>
<name>A0A8J5QHS2_9ASCO</name>
<organism evidence="2 3">
    <name type="scientific">[Candida] subhashii</name>
    <dbReference type="NCBI Taxonomy" id="561895"/>
    <lineage>
        <taxon>Eukaryota</taxon>
        <taxon>Fungi</taxon>
        <taxon>Dikarya</taxon>
        <taxon>Ascomycota</taxon>
        <taxon>Saccharomycotina</taxon>
        <taxon>Pichiomycetes</taxon>
        <taxon>Debaryomycetaceae</taxon>
        <taxon>Spathaspora</taxon>
    </lineage>
</organism>
<proteinExistence type="predicted"/>
<keyword evidence="3" id="KW-1185">Reference proteome</keyword>
<evidence type="ECO:0000313" key="3">
    <source>
        <dbReference type="Proteomes" id="UP000694255"/>
    </source>
</evidence>
<feature type="compositionally biased region" description="Pro residues" evidence="1">
    <location>
        <begin position="91"/>
        <end position="102"/>
    </location>
</feature>